<dbReference type="PRINTS" id="PR01217">
    <property type="entry name" value="PRICHEXTENSN"/>
</dbReference>
<evidence type="ECO:0000313" key="3">
    <source>
        <dbReference type="Proteomes" id="UP001286313"/>
    </source>
</evidence>
<comment type="caution">
    <text evidence="2">The sequence shown here is derived from an EMBL/GenBank/DDBJ whole genome shotgun (WGS) entry which is preliminary data.</text>
</comment>
<gene>
    <name evidence="2" type="ORF">Pcinc_038612</name>
</gene>
<accession>A0AAE1EK55</accession>
<protein>
    <submittedName>
        <fullName evidence="2">Uncharacterized protein</fullName>
    </submittedName>
</protein>
<feature type="compositionally biased region" description="Pro residues" evidence="1">
    <location>
        <begin position="239"/>
        <end position="270"/>
    </location>
</feature>
<reference evidence="2" key="1">
    <citation type="submission" date="2023-10" db="EMBL/GenBank/DDBJ databases">
        <title>Genome assemblies of two species of porcelain crab, Petrolisthes cinctipes and Petrolisthes manimaculis (Anomura: Porcellanidae).</title>
        <authorList>
            <person name="Angst P."/>
        </authorList>
    </citation>
    <scope>NUCLEOTIDE SEQUENCE</scope>
    <source>
        <strain evidence="2">PB745_01</strain>
        <tissue evidence="2">Gill</tissue>
    </source>
</reference>
<feature type="region of interest" description="Disordered" evidence="1">
    <location>
        <begin position="239"/>
        <end position="278"/>
    </location>
</feature>
<name>A0AAE1EK55_PETCI</name>
<evidence type="ECO:0000256" key="1">
    <source>
        <dbReference type="SAM" id="MobiDB-lite"/>
    </source>
</evidence>
<dbReference type="AlphaFoldDB" id="A0AAE1EK55"/>
<proteinExistence type="predicted"/>
<evidence type="ECO:0000313" key="2">
    <source>
        <dbReference type="EMBL" id="KAK3854954.1"/>
    </source>
</evidence>
<dbReference type="EMBL" id="JAWQEG010006405">
    <property type="protein sequence ID" value="KAK3854954.1"/>
    <property type="molecule type" value="Genomic_DNA"/>
</dbReference>
<keyword evidence="3" id="KW-1185">Reference proteome</keyword>
<organism evidence="2 3">
    <name type="scientific">Petrolisthes cinctipes</name>
    <name type="common">Flat porcelain crab</name>
    <dbReference type="NCBI Taxonomy" id="88211"/>
    <lineage>
        <taxon>Eukaryota</taxon>
        <taxon>Metazoa</taxon>
        <taxon>Ecdysozoa</taxon>
        <taxon>Arthropoda</taxon>
        <taxon>Crustacea</taxon>
        <taxon>Multicrustacea</taxon>
        <taxon>Malacostraca</taxon>
        <taxon>Eumalacostraca</taxon>
        <taxon>Eucarida</taxon>
        <taxon>Decapoda</taxon>
        <taxon>Pleocyemata</taxon>
        <taxon>Anomura</taxon>
        <taxon>Galatheoidea</taxon>
        <taxon>Porcellanidae</taxon>
        <taxon>Petrolisthes</taxon>
    </lineage>
</organism>
<sequence>MIIKAHIAAIPPPSGAVIAGAAPRAPAAPHIASTSTPGAASLSTQASGTLTLAWTYQTTELLSVHTNTHVAPQARPQCLLEAWTSSRGGLEPQSASLARATGFLSAFLSLNHRLQLGQTSGATIPLPGGSIIFTFATHDIRVWVDEVRLNVTAIREVGGVGVMRGERSENGPSNTIYPTPYPTPTTPATPYTLHPTLHPPPQQHHIPYTLHPPPQQHHIPYRPTPYTHHPNNTIYPTPYPTPTTPATPYTPYPTPTTPATPYIPPTLHPPPHQHHMEQ</sequence>
<dbReference type="Proteomes" id="UP001286313">
    <property type="component" value="Unassembled WGS sequence"/>
</dbReference>